<dbReference type="Gene3D" id="1.10.8.470">
    <property type="match status" value="1"/>
</dbReference>
<dbReference type="InterPro" id="IPR031167">
    <property type="entry name" value="G_OBG"/>
</dbReference>
<keyword evidence="4" id="KW-1185">Reference proteome</keyword>
<organism evidence="3 4">
    <name type="scientific">Promethearchaeum syntrophicum</name>
    <dbReference type="NCBI Taxonomy" id="2594042"/>
    <lineage>
        <taxon>Archaea</taxon>
        <taxon>Promethearchaeati</taxon>
        <taxon>Promethearchaeota</taxon>
        <taxon>Promethearchaeia</taxon>
        <taxon>Promethearchaeales</taxon>
        <taxon>Promethearchaeaceae</taxon>
        <taxon>Promethearchaeum</taxon>
    </lineage>
</organism>
<dbReference type="PROSITE" id="PS51710">
    <property type="entry name" value="G_OBG"/>
    <property type="match status" value="1"/>
</dbReference>
<sequence length="403" mass="45544">MLIGIVGKPSSGKSTFLNSACLTEAKVGNYPFTTIEPNLGKGFVRIECICKEFNVKDNPKNSICKNGIRFIPIKLLDVAGLVPDAHIGKGMGNKFLSDLSPADVLLHIIDISGSLDAEGQEIDEGSRDPIEDIKFLEKEINFWFRDILIRKDWQKFVRKIEQEKLSFVDVFYERMAGISVKKDHIYLAMKESNLDFEHLTVWSDEDILHFATKLREISKPIIIIANKVDKPKGEELLKKISKIYKNTIPCSALAELWLRKFAEKGMIEYMPGDSHFKIIDKNGLSSQEIGALKNIEDKILNKFGSSGIQEIINYAVFNVLKQIVVYPVYDLNTYSDKDGNVLPDAHLIESGTKLKDFVDEKIHSDLAKNFIYGINGRTKMRLGESYILQNHDIVRIVSASKGK</sequence>
<gene>
    <name evidence="3" type="ORF">DSAG12_00669</name>
</gene>
<dbReference type="InterPro" id="IPR012675">
    <property type="entry name" value="Beta-grasp_dom_sf"/>
</dbReference>
<dbReference type="CDD" id="cd01899">
    <property type="entry name" value="Ygr210"/>
    <property type="match status" value="1"/>
</dbReference>
<dbReference type="InterPro" id="IPR004095">
    <property type="entry name" value="TGS"/>
</dbReference>
<dbReference type="RefSeq" id="WP_162306535.1">
    <property type="nucleotide sequence ID" value="NZ_CP042905.2"/>
</dbReference>
<reference evidence="3 4" key="1">
    <citation type="journal article" date="2020" name="Nature">
        <title>Isolation of an archaeon at the prokaryote-eukaryote interface.</title>
        <authorList>
            <person name="Imachi H."/>
            <person name="Nobu M.K."/>
            <person name="Nakahara N."/>
            <person name="Morono Y."/>
            <person name="Ogawara M."/>
            <person name="Takaki Y."/>
            <person name="Takano Y."/>
            <person name="Uematsu K."/>
            <person name="Ikuta T."/>
            <person name="Ito M."/>
            <person name="Matsui Y."/>
            <person name="Miyazaki M."/>
            <person name="Murata K."/>
            <person name="Saito Y."/>
            <person name="Sakai S."/>
            <person name="Song C."/>
            <person name="Tasumi E."/>
            <person name="Yamanaka Y."/>
            <person name="Yamaguchi T."/>
            <person name="Kamagata Y."/>
            <person name="Tamaki H."/>
            <person name="Takai K."/>
        </authorList>
    </citation>
    <scope>NUCLEOTIDE SEQUENCE [LARGE SCALE GENOMIC DNA]</scope>
    <source>
        <strain evidence="3 4">MK-D1</strain>
    </source>
</reference>
<dbReference type="InterPro" id="IPR012676">
    <property type="entry name" value="TGS-like"/>
</dbReference>
<dbReference type="SUPFAM" id="SSF52540">
    <property type="entry name" value="P-loop containing nucleoside triphosphate hydrolases"/>
    <property type="match status" value="1"/>
</dbReference>
<dbReference type="Gene3D" id="3.40.50.300">
    <property type="entry name" value="P-loop containing nucleotide triphosphate hydrolases"/>
    <property type="match status" value="1"/>
</dbReference>
<dbReference type="Gene3D" id="3.10.20.30">
    <property type="match status" value="1"/>
</dbReference>
<dbReference type="Pfam" id="PF08438">
    <property type="entry name" value="YGR210-like_G4"/>
    <property type="match status" value="1"/>
</dbReference>
<keyword evidence="1" id="KW-0547">Nucleotide-binding</keyword>
<dbReference type="Pfam" id="PF02824">
    <property type="entry name" value="TGS"/>
    <property type="match status" value="1"/>
</dbReference>
<proteinExistence type="predicted"/>
<feature type="domain" description="OBG-type G" evidence="2">
    <location>
        <begin position="1"/>
        <end position="270"/>
    </location>
</feature>
<evidence type="ECO:0000256" key="1">
    <source>
        <dbReference type="ARBA" id="ARBA00022741"/>
    </source>
</evidence>
<accession>A0A5B9D791</accession>
<dbReference type="PANTHER" id="PTHR23305">
    <property type="entry name" value="OBG GTPASE FAMILY"/>
    <property type="match status" value="1"/>
</dbReference>
<evidence type="ECO:0000313" key="4">
    <source>
        <dbReference type="Proteomes" id="UP000321408"/>
    </source>
</evidence>
<dbReference type="AlphaFoldDB" id="A0A5B9D791"/>
<name>A0A5B9D791_9ARCH</name>
<dbReference type="InterPro" id="IPR006073">
    <property type="entry name" value="GTP-bd"/>
</dbReference>
<dbReference type="InterPro" id="IPR027417">
    <property type="entry name" value="P-loop_NTPase"/>
</dbReference>
<reference evidence="3 4" key="2">
    <citation type="journal article" date="2024" name="Int. J. Syst. Evol. Microbiol.">
        <title>Promethearchaeum syntrophicum gen. nov., sp. nov., an anaerobic, obligately syntrophic archaeon, the first isolate of the lineage 'Asgard' archaea, and proposal of the new archaeal phylum Promethearchaeota phyl. nov. and kingdom Promethearchaeati regn. nov.</title>
        <authorList>
            <person name="Imachi H."/>
            <person name="Nobu M.K."/>
            <person name="Kato S."/>
            <person name="Takaki Y."/>
            <person name="Miyazaki M."/>
            <person name="Miyata M."/>
            <person name="Ogawara M."/>
            <person name="Saito Y."/>
            <person name="Sakai S."/>
            <person name="Tahara Y.O."/>
            <person name="Takano Y."/>
            <person name="Tasumi E."/>
            <person name="Uematsu K."/>
            <person name="Yoshimura T."/>
            <person name="Itoh T."/>
            <person name="Ohkuma M."/>
            <person name="Takai K."/>
        </authorList>
    </citation>
    <scope>NUCLEOTIDE SEQUENCE [LARGE SCALE GENOMIC DNA]</scope>
    <source>
        <strain evidence="3 4">MK-D1</strain>
    </source>
</reference>
<dbReference type="GO" id="GO:0016887">
    <property type="term" value="F:ATP hydrolysis activity"/>
    <property type="evidence" value="ECO:0007669"/>
    <property type="project" value="TreeGrafter"/>
</dbReference>
<evidence type="ECO:0000259" key="2">
    <source>
        <dbReference type="PROSITE" id="PS51710"/>
    </source>
</evidence>
<protein>
    <submittedName>
        <fullName evidence="3">Redox-regulated ATPase YchF</fullName>
    </submittedName>
</protein>
<dbReference type="OrthoDB" id="5875at2157"/>
<dbReference type="PRINTS" id="PR00326">
    <property type="entry name" value="GTP1OBG"/>
</dbReference>
<dbReference type="Proteomes" id="UP000321408">
    <property type="component" value="Chromosome"/>
</dbReference>
<dbReference type="KEGG" id="psyt:DSAG12_00669"/>
<dbReference type="InterPro" id="IPR013646">
    <property type="entry name" value="YGR210-like_G4"/>
</dbReference>
<dbReference type="NCBIfam" id="NF007171">
    <property type="entry name" value="PRK09602.1"/>
    <property type="match status" value="1"/>
</dbReference>
<dbReference type="GO" id="GO:0005737">
    <property type="term" value="C:cytoplasm"/>
    <property type="evidence" value="ECO:0007669"/>
    <property type="project" value="TreeGrafter"/>
</dbReference>
<dbReference type="GO" id="GO:0005525">
    <property type="term" value="F:GTP binding"/>
    <property type="evidence" value="ECO:0007669"/>
    <property type="project" value="InterPro"/>
</dbReference>
<dbReference type="EMBL" id="CP042905">
    <property type="protein sequence ID" value="QEE14851.1"/>
    <property type="molecule type" value="Genomic_DNA"/>
</dbReference>
<dbReference type="PANTHER" id="PTHR23305:SF1">
    <property type="entry name" value="OBG-TYPE G DOMAIN-CONTAINING PROTEIN"/>
    <property type="match status" value="1"/>
</dbReference>
<dbReference type="Pfam" id="PF01926">
    <property type="entry name" value="MMR_HSR1"/>
    <property type="match status" value="1"/>
</dbReference>
<evidence type="ECO:0000313" key="3">
    <source>
        <dbReference type="EMBL" id="QEE14851.1"/>
    </source>
</evidence>
<dbReference type="SUPFAM" id="SSF81271">
    <property type="entry name" value="TGS-like"/>
    <property type="match status" value="1"/>
</dbReference>
<dbReference type="GeneID" id="41328675"/>